<dbReference type="GO" id="GO:0005886">
    <property type="term" value="C:plasma membrane"/>
    <property type="evidence" value="ECO:0007669"/>
    <property type="project" value="UniProtKB-SubCell"/>
</dbReference>
<protein>
    <recommendedName>
        <fullName evidence="12">Leucine-rich repeat-containing N-terminal plant-type domain-containing protein</fullName>
    </recommendedName>
</protein>
<reference evidence="13" key="2">
    <citation type="submission" date="2020-10" db="EMBL/GenBank/DDBJ databases">
        <authorList>
            <person name="Cooper E.A."/>
            <person name="Brenton Z.W."/>
            <person name="Flinn B.S."/>
            <person name="Jenkins J."/>
            <person name="Shu S."/>
            <person name="Flowers D."/>
            <person name="Luo F."/>
            <person name="Wang Y."/>
            <person name="Xia P."/>
            <person name="Barry K."/>
            <person name="Daum C."/>
            <person name="Lipzen A."/>
            <person name="Yoshinaga Y."/>
            <person name="Schmutz J."/>
            <person name="Saski C."/>
            <person name="Vermerris W."/>
            <person name="Kresovich S."/>
        </authorList>
    </citation>
    <scope>NUCLEOTIDE SEQUENCE</scope>
</reference>
<name>A0A921QER1_SORBI</name>
<comment type="similarity">
    <text evidence="2">Belongs to the RLP family.</text>
</comment>
<evidence type="ECO:0000256" key="7">
    <source>
        <dbReference type="ARBA" id="ARBA00022737"/>
    </source>
</evidence>
<dbReference type="Pfam" id="PF08263">
    <property type="entry name" value="LRRNT_2"/>
    <property type="match status" value="1"/>
</dbReference>
<keyword evidence="10" id="KW-0675">Receptor</keyword>
<evidence type="ECO:0000313" key="14">
    <source>
        <dbReference type="Proteomes" id="UP000807115"/>
    </source>
</evidence>
<evidence type="ECO:0000256" key="6">
    <source>
        <dbReference type="ARBA" id="ARBA00022729"/>
    </source>
</evidence>
<reference evidence="13" key="1">
    <citation type="journal article" date="2019" name="BMC Genomics">
        <title>A new reference genome for Sorghum bicolor reveals high levels of sequence similarity between sweet and grain genotypes: implications for the genetics of sugar metabolism.</title>
        <authorList>
            <person name="Cooper E.A."/>
            <person name="Brenton Z.W."/>
            <person name="Flinn B.S."/>
            <person name="Jenkins J."/>
            <person name="Shu S."/>
            <person name="Flowers D."/>
            <person name="Luo F."/>
            <person name="Wang Y."/>
            <person name="Xia P."/>
            <person name="Barry K."/>
            <person name="Daum C."/>
            <person name="Lipzen A."/>
            <person name="Yoshinaga Y."/>
            <person name="Schmutz J."/>
            <person name="Saski C."/>
            <person name="Vermerris W."/>
            <person name="Kresovich S."/>
        </authorList>
    </citation>
    <scope>NUCLEOTIDE SEQUENCE</scope>
</reference>
<dbReference type="Pfam" id="PF00560">
    <property type="entry name" value="LRR_1"/>
    <property type="match status" value="1"/>
</dbReference>
<comment type="subcellular location">
    <subcellularLocation>
        <location evidence="1">Cell membrane</location>
        <topology evidence="1">Single-pass type I membrane protein</topology>
    </subcellularLocation>
</comment>
<gene>
    <name evidence="13" type="ORF">BDA96_08G066100</name>
</gene>
<proteinExistence type="inferred from homology"/>
<dbReference type="FunFam" id="3.80.10.10:FF:000129">
    <property type="entry name" value="Leucine-rich repeat receptor-like kinase"/>
    <property type="match status" value="1"/>
</dbReference>
<feature type="domain" description="Leucine-rich repeat-containing N-terminal plant-type" evidence="12">
    <location>
        <begin position="7"/>
        <end position="38"/>
    </location>
</feature>
<evidence type="ECO:0000256" key="11">
    <source>
        <dbReference type="ARBA" id="ARBA00023180"/>
    </source>
</evidence>
<keyword evidence="4" id="KW-0433">Leucine-rich repeat</keyword>
<accession>A0A921QER1</accession>
<evidence type="ECO:0000256" key="4">
    <source>
        <dbReference type="ARBA" id="ARBA00022614"/>
    </source>
</evidence>
<keyword evidence="6" id="KW-0732">Signal</keyword>
<evidence type="ECO:0000313" key="13">
    <source>
        <dbReference type="EMBL" id="KAG0520343.1"/>
    </source>
</evidence>
<dbReference type="AlphaFoldDB" id="A0A921QER1"/>
<evidence type="ECO:0000256" key="10">
    <source>
        <dbReference type="ARBA" id="ARBA00023170"/>
    </source>
</evidence>
<organism evidence="13 14">
    <name type="scientific">Sorghum bicolor</name>
    <name type="common">Sorghum</name>
    <name type="synonym">Sorghum vulgare</name>
    <dbReference type="NCBI Taxonomy" id="4558"/>
    <lineage>
        <taxon>Eukaryota</taxon>
        <taxon>Viridiplantae</taxon>
        <taxon>Streptophyta</taxon>
        <taxon>Embryophyta</taxon>
        <taxon>Tracheophyta</taxon>
        <taxon>Spermatophyta</taxon>
        <taxon>Magnoliopsida</taxon>
        <taxon>Liliopsida</taxon>
        <taxon>Poales</taxon>
        <taxon>Poaceae</taxon>
        <taxon>PACMAD clade</taxon>
        <taxon>Panicoideae</taxon>
        <taxon>Andropogonodae</taxon>
        <taxon>Andropogoneae</taxon>
        <taxon>Sorghinae</taxon>
        <taxon>Sorghum</taxon>
    </lineage>
</organism>
<dbReference type="EMBL" id="CM027687">
    <property type="protein sequence ID" value="KAG0520343.1"/>
    <property type="molecule type" value="Genomic_DNA"/>
</dbReference>
<dbReference type="SUPFAM" id="SSF52058">
    <property type="entry name" value="L domain-like"/>
    <property type="match status" value="1"/>
</dbReference>
<keyword evidence="9" id="KW-0472">Membrane</keyword>
<evidence type="ECO:0000259" key="12">
    <source>
        <dbReference type="Pfam" id="PF08263"/>
    </source>
</evidence>
<dbReference type="PANTHER" id="PTHR48052:SF8">
    <property type="entry name" value="LRR RECEPTOR-LIKE SERINE_THREONINE-PROTEIN KINASE FLS2"/>
    <property type="match status" value="1"/>
</dbReference>
<dbReference type="Gene3D" id="3.80.10.10">
    <property type="entry name" value="Ribonuclease Inhibitor"/>
    <property type="match status" value="1"/>
</dbReference>
<dbReference type="InterPro" id="IPR001611">
    <property type="entry name" value="Leu-rich_rpt"/>
</dbReference>
<evidence type="ECO:0000256" key="8">
    <source>
        <dbReference type="ARBA" id="ARBA00022989"/>
    </source>
</evidence>
<evidence type="ECO:0000256" key="9">
    <source>
        <dbReference type="ARBA" id="ARBA00023136"/>
    </source>
</evidence>
<dbReference type="InterPro" id="IPR032675">
    <property type="entry name" value="LRR_dom_sf"/>
</dbReference>
<dbReference type="Proteomes" id="UP000807115">
    <property type="component" value="Chromosome 8"/>
</dbReference>
<sequence>MKPTVVDRNALLSFKSSVQGNLSDWASHMWTWTGVACNSRGRVISLDLAGFNLTGVISPAISNLSALEYFDLSDNQLSGNIPSKLGVIPETLGLLKSMTDISLSSNNLIGEIPDICNCSSLIIILRDNNLTGEIPFSTRCQLPYLDVLFLFDNRLVGVIPSVINIEFYKP</sequence>
<evidence type="ECO:0000256" key="3">
    <source>
        <dbReference type="ARBA" id="ARBA00022475"/>
    </source>
</evidence>
<dbReference type="InterPro" id="IPR013210">
    <property type="entry name" value="LRR_N_plant-typ"/>
</dbReference>
<evidence type="ECO:0000256" key="1">
    <source>
        <dbReference type="ARBA" id="ARBA00004251"/>
    </source>
</evidence>
<keyword evidence="5" id="KW-0812">Transmembrane</keyword>
<keyword evidence="8" id="KW-1133">Transmembrane helix</keyword>
<dbReference type="PANTHER" id="PTHR48052">
    <property type="entry name" value="UNNAMED PRODUCT"/>
    <property type="match status" value="1"/>
</dbReference>
<evidence type="ECO:0000256" key="5">
    <source>
        <dbReference type="ARBA" id="ARBA00022692"/>
    </source>
</evidence>
<keyword evidence="3" id="KW-1003">Cell membrane</keyword>
<evidence type="ECO:0000256" key="2">
    <source>
        <dbReference type="ARBA" id="ARBA00009592"/>
    </source>
</evidence>
<keyword evidence="7" id="KW-0677">Repeat</keyword>
<keyword evidence="11" id="KW-0325">Glycoprotein</keyword>
<comment type="caution">
    <text evidence="13">The sequence shown here is derived from an EMBL/GenBank/DDBJ whole genome shotgun (WGS) entry which is preliminary data.</text>
</comment>